<evidence type="ECO:0000313" key="3">
    <source>
        <dbReference type="Proteomes" id="UP000007105"/>
    </source>
</evidence>
<evidence type="ECO:0008006" key="4">
    <source>
        <dbReference type="Google" id="ProtNLM"/>
    </source>
</evidence>
<dbReference type="GeneID" id="66608887"/>
<dbReference type="GO" id="GO:0022857">
    <property type="term" value="F:transmembrane transporter activity"/>
    <property type="evidence" value="ECO:0007669"/>
    <property type="project" value="InterPro"/>
</dbReference>
<dbReference type="Gene3D" id="1.10.1760.20">
    <property type="match status" value="1"/>
</dbReference>
<feature type="transmembrane region" description="Helical" evidence="1">
    <location>
        <begin position="80"/>
        <end position="102"/>
    </location>
</feature>
<evidence type="ECO:0000256" key="1">
    <source>
        <dbReference type="SAM" id="Phobius"/>
    </source>
</evidence>
<dbReference type="EMBL" id="AP012303">
    <property type="protein sequence ID" value="BAL22026.1"/>
    <property type="molecule type" value="Genomic_DNA"/>
</dbReference>
<feature type="transmembrane region" description="Helical" evidence="1">
    <location>
        <begin position="15"/>
        <end position="37"/>
    </location>
</feature>
<dbReference type="KEGG" id="mpm:MPNA4480"/>
<protein>
    <recommendedName>
        <fullName evidence="4">ECF transporter S component</fullName>
    </recommendedName>
</protein>
<feature type="transmembrane region" description="Helical" evidence="1">
    <location>
        <begin position="49"/>
        <end position="68"/>
    </location>
</feature>
<dbReference type="AlphaFoldDB" id="A0AB33HMR9"/>
<name>A0AB33HMR9_MYCPM</name>
<dbReference type="Proteomes" id="UP000007105">
    <property type="component" value="Chromosome"/>
</dbReference>
<accession>A0AB33HMR9</accession>
<reference evidence="3" key="1">
    <citation type="journal article" date="2012" name="J. Bacteriol.">
        <title>Complete genome sequence of Mycoplasma pneumoniae type 2a strain 309, isolated in Japan.</title>
        <authorList>
            <person name="Kenri T."/>
            <person name="Horino A."/>
            <person name="Matsui M."/>
            <person name="Sasaki Y."/>
            <person name="Suzuki S."/>
            <person name="Narita M."/>
            <person name="Ohya H."/>
            <person name="Okazaki N."/>
            <person name="Shibayama K."/>
        </authorList>
    </citation>
    <scope>NUCLEOTIDE SEQUENCE [LARGE SCALE GENOMIC DNA]</scope>
    <source>
        <strain evidence="3">309</strain>
    </source>
</reference>
<organism evidence="2 3">
    <name type="scientific">Mycoplasmoides pneumoniae 309</name>
    <dbReference type="NCBI Taxonomy" id="1112856"/>
    <lineage>
        <taxon>Bacteria</taxon>
        <taxon>Bacillati</taxon>
        <taxon>Mycoplasmatota</taxon>
        <taxon>Mycoplasmoidales</taxon>
        <taxon>Mycoplasmoidaceae</taxon>
        <taxon>Mycoplasmoides</taxon>
    </lineage>
</organism>
<feature type="transmembrane region" description="Helical" evidence="1">
    <location>
        <begin position="240"/>
        <end position="260"/>
    </location>
</feature>
<proteinExistence type="predicted"/>
<dbReference type="InterPro" id="IPR024529">
    <property type="entry name" value="ECF_trnsprt_substrate-spec"/>
</dbReference>
<keyword evidence="1" id="KW-1133">Transmembrane helix</keyword>
<sequence>MFPYYPLKVTRNLQLLVWAAVLMALSFIFNIFSINVTSVLKVSFTRIPFALIGWMFGPVWGFTFGAIADTMDWLTRGYTWFWLFAIQKPMFCFLAGLVKGVYQVRQSSTNWKIDFWILQSILIGFFVLTLVLLLMYLTDGNFQAAGNQSFGRGFDVNVHILQGITMAAFISFFVGLEIFLGWKYTKVKKPKEMILNLYILMMALLMTLVVSLLIGTIASIEYLVFLSGKPSKNFVKYGSYFFLMPRVLVQALLMPLYLALFKPLIRIAENNLRNYLRVYNLSWKR</sequence>
<keyword evidence="1" id="KW-0812">Transmembrane</keyword>
<dbReference type="RefSeq" id="WP_014325543.1">
    <property type="nucleotide sequence ID" value="NC_016807.1"/>
</dbReference>
<dbReference type="Pfam" id="PF12822">
    <property type="entry name" value="ECF_trnsprt"/>
    <property type="match status" value="1"/>
</dbReference>
<feature type="transmembrane region" description="Helical" evidence="1">
    <location>
        <begin position="114"/>
        <end position="138"/>
    </location>
</feature>
<keyword evidence="1" id="KW-0472">Membrane</keyword>
<gene>
    <name evidence="2" type="ORF">MPNA4480</name>
</gene>
<feature type="transmembrane region" description="Helical" evidence="1">
    <location>
        <begin position="194"/>
        <end position="220"/>
    </location>
</feature>
<feature type="transmembrane region" description="Helical" evidence="1">
    <location>
        <begin position="158"/>
        <end position="182"/>
    </location>
</feature>
<evidence type="ECO:0000313" key="2">
    <source>
        <dbReference type="EMBL" id="BAL22026.1"/>
    </source>
</evidence>